<dbReference type="SUPFAM" id="SSF52317">
    <property type="entry name" value="Class I glutamine amidotransferase-like"/>
    <property type="match status" value="1"/>
</dbReference>
<keyword evidence="2" id="KW-0315">Glutamine amidotransferase</keyword>
<evidence type="ECO:0000259" key="1">
    <source>
        <dbReference type="Pfam" id="PF00117"/>
    </source>
</evidence>
<dbReference type="GO" id="GO:0005829">
    <property type="term" value="C:cytosol"/>
    <property type="evidence" value="ECO:0007669"/>
    <property type="project" value="TreeGrafter"/>
</dbReference>
<sequence>MLPAVPQTPSPEHVTPVVTVIQHQDDVPLGLLAETLADVDVRLVRPDAGDPLPAAAEIDALIVLGGTMAAIDDAEHPWLPAVRDLLADAVDRDVPTLAICLGAQMLALAGGGQLEVAAPVGPERGVVEVRMRPDAYKDPVLGPLVETIGRDVPVPAMHSDAITVLPKSATWLASSLQYPYQAFRLRSALGLQFHPEADEEIMRRWAVNEGLDAEELTAGYDTHREALAMVAKQVAVAFTAQLRRQVSAAGFGL</sequence>
<keyword evidence="2" id="KW-0808">Transferase</keyword>
<dbReference type="InterPro" id="IPR044992">
    <property type="entry name" value="ChyE-like"/>
</dbReference>
<dbReference type="Gene3D" id="3.40.50.880">
    <property type="match status" value="1"/>
</dbReference>
<dbReference type="Pfam" id="PF00117">
    <property type="entry name" value="GATase"/>
    <property type="match status" value="1"/>
</dbReference>
<dbReference type="GO" id="GO:0016740">
    <property type="term" value="F:transferase activity"/>
    <property type="evidence" value="ECO:0007669"/>
    <property type="project" value="UniProtKB-KW"/>
</dbReference>
<dbReference type="InterPro" id="IPR029062">
    <property type="entry name" value="Class_I_gatase-like"/>
</dbReference>
<dbReference type="PANTHER" id="PTHR42695:SF5">
    <property type="entry name" value="GLUTAMINE AMIDOTRANSFERASE YLR126C-RELATED"/>
    <property type="match status" value="1"/>
</dbReference>
<dbReference type="PROSITE" id="PS51273">
    <property type="entry name" value="GATASE_TYPE_1"/>
    <property type="match status" value="1"/>
</dbReference>
<name>A0A7M1SVB7_9MICO</name>
<reference evidence="2 3" key="1">
    <citation type="submission" date="2020-10" db="EMBL/GenBank/DDBJ databases">
        <title>Haloactinobacterium sp. RN3S43, a bacterium isolated from saline soil.</title>
        <authorList>
            <person name="Sun J.-Q."/>
        </authorList>
    </citation>
    <scope>NUCLEOTIDE SEQUENCE [LARGE SCALE GENOMIC DNA]</scope>
    <source>
        <strain evidence="2 3">RN3S43</strain>
    </source>
</reference>
<keyword evidence="3" id="KW-1185">Reference proteome</keyword>
<dbReference type="CDD" id="cd01741">
    <property type="entry name" value="GATase1_1"/>
    <property type="match status" value="1"/>
</dbReference>
<gene>
    <name evidence="2" type="ORF">IM660_04140</name>
</gene>
<dbReference type="InterPro" id="IPR017926">
    <property type="entry name" value="GATASE"/>
</dbReference>
<dbReference type="PANTHER" id="PTHR42695">
    <property type="entry name" value="GLUTAMINE AMIDOTRANSFERASE YLR126C-RELATED"/>
    <property type="match status" value="1"/>
</dbReference>
<dbReference type="EMBL" id="CP063169">
    <property type="protein sequence ID" value="QOR71488.1"/>
    <property type="molecule type" value="Genomic_DNA"/>
</dbReference>
<dbReference type="Proteomes" id="UP000593758">
    <property type="component" value="Chromosome"/>
</dbReference>
<evidence type="ECO:0000313" key="3">
    <source>
        <dbReference type="Proteomes" id="UP000593758"/>
    </source>
</evidence>
<evidence type="ECO:0000313" key="2">
    <source>
        <dbReference type="EMBL" id="QOR71488.1"/>
    </source>
</evidence>
<protein>
    <submittedName>
        <fullName evidence="2">Type 1 glutamine amidotransferase</fullName>
    </submittedName>
</protein>
<organism evidence="2 3">
    <name type="scientific">Ruania alkalisoli</name>
    <dbReference type="NCBI Taxonomy" id="2779775"/>
    <lineage>
        <taxon>Bacteria</taxon>
        <taxon>Bacillati</taxon>
        <taxon>Actinomycetota</taxon>
        <taxon>Actinomycetes</taxon>
        <taxon>Micrococcales</taxon>
        <taxon>Ruaniaceae</taxon>
        <taxon>Ruania</taxon>
    </lineage>
</organism>
<dbReference type="KEGG" id="halt:IM660_04140"/>
<accession>A0A7M1SVB7</accession>
<feature type="domain" description="Glutamine amidotransferase" evidence="1">
    <location>
        <begin position="39"/>
        <end position="198"/>
    </location>
</feature>
<proteinExistence type="predicted"/>
<dbReference type="AlphaFoldDB" id="A0A7M1SVB7"/>